<name>A0A1Y1YFG7_9PLEO</name>
<reference evidence="1 2" key="1">
    <citation type="submission" date="2016-07" db="EMBL/GenBank/DDBJ databases">
        <title>Pervasive Adenine N6-methylation of Active Genes in Fungi.</title>
        <authorList>
            <consortium name="DOE Joint Genome Institute"/>
            <person name="Mondo S.J."/>
            <person name="Dannebaum R.O."/>
            <person name="Kuo R.C."/>
            <person name="Labutti K."/>
            <person name="Haridas S."/>
            <person name="Kuo A."/>
            <person name="Salamov A."/>
            <person name="Ahrendt S.R."/>
            <person name="Lipzen A."/>
            <person name="Sullivan W."/>
            <person name="Andreopoulos W.B."/>
            <person name="Clum A."/>
            <person name="Lindquist E."/>
            <person name="Daum C."/>
            <person name="Ramamoorthy G.K."/>
            <person name="Gryganskyi A."/>
            <person name="Culley D."/>
            <person name="Magnuson J.K."/>
            <person name="James T.Y."/>
            <person name="O'Malley M.A."/>
            <person name="Stajich J.E."/>
            <person name="Spatafora J.W."/>
            <person name="Visel A."/>
            <person name="Grigoriev I.V."/>
        </authorList>
    </citation>
    <scope>NUCLEOTIDE SEQUENCE [LARGE SCALE GENOMIC DNA]</scope>
    <source>
        <strain evidence="1 2">CBS 115471</strain>
    </source>
</reference>
<organism evidence="1 2">
    <name type="scientific">Clohesyomyces aquaticus</name>
    <dbReference type="NCBI Taxonomy" id="1231657"/>
    <lineage>
        <taxon>Eukaryota</taxon>
        <taxon>Fungi</taxon>
        <taxon>Dikarya</taxon>
        <taxon>Ascomycota</taxon>
        <taxon>Pezizomycotina</taxon>
        <taxon>Dothideomycetes</taxon>
        <taxon>Pleosporomycetidae</taxon>
        <taxon>Pleosporales</taxon>
        <taxon>Lindgomycetaceae</taxon>
        <taxon>Clohesyomyces</taxon>
    </lineage>
</organism>
<dbReference type="AlphaFoldDB" id="A0A1Y1YFG7"/>
<evidence type="ECO:0000313" key="1">
    <source>
        <dbReference type="EMBL" id="ORX96749.1"/>
    </source>
</evidence>
<protein>
    <submittedName>
        <fullName evidence="1">Uncharacterized protein</fullName>
    </submittedName>
</protein>
<sequence>MVHFAMGVKHYIGEKILLVTHSLHDSHRYISLHFTISIPDYFEANMSADTIRYFPFVVLSRVHNPNLPDLTLTLYSPSFHSNFSVSISPRSPGLRSLHEIHSFTLAPPIISAPVPFPKDPHTQSLSTPATLFCTYPLFHIHLDMIYQPRPNLSRFSFDLSSICTAYFKPTLSPPDEKIGYMVCTWCA</sequence>
<evidence type="ECO:0000313" key="2">
    <source>
        <dbReference type="Proteomes" id="UP000193144"/>
    </source>
</evidence>
<gene>
    <name evidence="1" type="ORF">BCR34DRAFT_176767</name>
</gene>
<comment type="caution">
    <text evidence="1">The sequence shown here is derived from an EMBL/GenBank/DDBJ whole genome shotgun (WGS) entry which is preliminary data.</text>
</comment>
<dbReference type="EMBL" id="MCFA01000248">
    <property type="protein sequence ID" value="ORX96749.1"/>
    <property type="molecule type" value="Genomic_DNA"/>
</dbReference>
<proteinExistence type="predicted"/>
<accession>A0A1Y1YFG7</accession>
<dbReference type="Proteomes" id="UP000193144">
    <property type="component" value="Unassembled WGS sequence"/>
</dbReference>
<keyword evidence="2" id="KW-1185">Reference proteome</keyword>